<name>A0A2K8Z3A9_9BACT</name>
<dbReference type="EMBL" id="CP025096">
    <property type="protein sequence ID" value="AUD04319.1"/>
    <property type="molecule type" value="Genomic_DNA"/>
</dbReference>
<keyword evidence="7 8" id="KW-0408">Iron</keyword>
<dbReference type="InterPro" id="IPR036909">
    <property type="entry name" value="Cyt_c-like_dom_sf"/>
</dbReference>
<keyword evidence="3 8" id="KW-0349">Heme</keyword>
<gene>
    <name evidence="12" type="ORF">CWM47_22245</name>
</gene>
<evidence type="ECO:0000256" key="7">
    <source>
        <dbReference type="ARBA" id="ARBA00023004"/>
    </source>
</evidence>
<evidence type="ECO:0000256" key="3">
    <source>
        <dbReference type="ARBA" id="ARBA00022617"/>
    </source>
</evidence>
<organism evidence="12 13">
    <name type="scientific">Spirosoma pollinicola</name>
    <dbReference type="NCBI Taxonomy" id="2057025"/>
    <lineage>
        <taxon>Bacteria</taxon>
        <taxon>Pseudomonadati</taxon>
        <taxon>Bacteroidota</taxon>
        <taxon>Cytophagia</taxon>
        <taxon>Cytophagales</taxon>
        <taxon>Cytophagaceae</taxon>
        <taxon>Spirosoma</taxon>
    </lineage>
</organism>
<dbReference type="GO" id="GO:0048038">
    <property type="term" value="F:quinone binding"/>
    <property type="evidence" value="ECO:0007669"/>
    <property type="project" value="InterPro"/>
</dbReference>
<dbReference type="GO" id="GO:0008876">
    <property type="term" value="F:quinoprotein glucose dehydrogenase activity"/>
    <property type="evidence" value="ECO:0007669"/>
    <property type="project" value="TreeGrafter"/>
</dbReference>
<proteinExistence type="inferred from homology"/>
<feature type="signal peptide" evidence="10">
    <location>
        <begin position="1"/>
        <end position="21"/>
    </location>
</feature>
<dbReference type="Proteomes" id="UP000232883">
    <property type="component" value="Chromosome"/>
</dbReference>
<reference evidence="12 13" key="1">
    <citation type="submission" date="2017-11" db="EMBL/GenBank/DDBJ databases">
        <title>Taxonomic description and genome sequences of Spirosoma HA7 sp. nov., isolated from pollen microhabitat of Corylus avellana.</title>
        <authorList>
            <person name="Ambika Manirajan B."/>
            <person name="Suarez C."/>
            <person name="Ratering S."/>
            <person name="Geissler-Plaum R."/>
            <person name="Cardinale M."/>
            <person name="Sylvia S."/>
        </authorList>
    </citation>
    <scope>NUCLEOTIDE SEQUENCE [LARGE SCALE GENOMIC DNA]</scope>
    <source>
        <strain evidence="12 13">HA7</strain>
    </source>
</reference>
<dbReference type="GO" id="GO:0020037">
    <property type="term" value="F:heme binding"/>
    <property type="evidence" value="ECO:0007669"/>
    <property type="project" value="InterPro"/>
</dbReference>
<dbReference type="Pfam" id="PF13442">
    <property type="entry name" value="Cytochrome_CBB3"/>
    <property type="match status" value="1"/>
</dbReference>
<protein>
    <submittedName>
        <fullName evidence="12">Pyrrolo-quinoline quinone</fullName>
    </submittedName>
</protein>
<dbReference type="SUPFAM" id="SSF46626">
    <property type="entry name" value="Cytochrome c"/>
    <property type="match status" value="1"/>
</dbReference>
<evidence type="ECO:0000256" key="9">
    <source>
        <dbReference type="SAM" id="MobiDB-lite"/>
    </source>
</evidence>
<dbReference type="InterPro" id="IPR002372">
    <property type="entry name" value="PQQ_rpt_dom"/>
</dbReference>
<dbReference type="Pfam" id="PF01011">
    <property type="entry name" value="PQQ"/>
    <property type="match status" value="2"/>
</dbReference>
<evidence type="ECO:0000256" key="8">
    <source>
        <dbReference type="PROSITE-ProRule" id="PRU00433"/>
    </source>
</evidence>
<keyword evidence="13" id="KW-1185">Reference proteome</keyword>
<dbReference type="GO" id="GO:0009055">
    <property type="term" value="F:electron transfer activity"/>
    <property type="evidence" value="ECO:0007669"/>
    <property type="project" value="InterPro"/>
</dbReference>
<dbReference type="InterPro" id="IPR018391">
    <property type="entry name" value="PQQ_b-propeller_rpt"/>
</dbReference>
<evidence type="ECO:0000256" key="5">
    <source>
        <dbReference type="ARBA" id="ARBA00022729"/>
    </source>
</evidence>
<evidence type="ECO:0000256" key="10">
    <source>
        <dbReference type="SAM" id="SignalP"/>
    </source>
</evidence>
<dbReference type="OrthoDB" id="9794322at2"/>
<sequence length="752" mass="82120">MNTFLKSLVGLLILGSFISLKDDKPPVKQSPPNDDWPTYGGNNAGNRYSPLSQINTQTVKQLQLAWAYDTGDNKDASQRGMDIQCQPIVIKGVLYGTSPRMKLFAVDAATGRQHWQFDPFADPDKKPRFHPVRGVMYWESGDDRRILYTVGSFLYAVNASTGKLIESFGNNGAVDLHEGLGDKETLGHEIANLSIRVTTPGVIYKDLLITGSAVNEGGDAPPGYIRAFNVRSGKLEWVFRTIPLPGEYGYETWSKDSYRKLGGANCWAGLVVDEKRGMVYAGTGSPSVDFYGGAREGQNLFANCVIALNAKTGKRVWHFQTVHHDMWDRDLPCPPNLITVKHNDPNGRPRLVDAVAQATKDGYVFVLDRDTGKPLFPVKEVPVIMSPALPGEHPWPTQPVPTKPAPFVRQELTEDEITTRTPEAHAYVLDRYRNSRHGSKYMPPSEEGTLYYGFGGGAEWGGNAADPDGILYQNANTMLWWLKMRDVRAQGNGVALSRGGSLFNTNCAVCHAAGSQTASGKSGGASQTAQAYPDLTDVGKRLTKEQISTILTTGRGRMPSFGHLSGDDREAIIRFLLKLDTRSVTTPIAANDQHSSVVNTATPEGADFPYSPPYLNNGNTQFRDQDNYPAIKPPWGTLNAINLNTGEYLWQVPLGEYPELTKKGIPPTGTENHGGPIVTAGGLVFIAATYDEKLRAFDKKTGKIVWEYKLPAGGFATPITYMVNGKQYIAIAAGGTRYGLKSGGSYVAFALP</sequence>
<dbReference type="PANTHER" id="PTHR32303">
    <property type="entry name" value="QUINOPROTEIN ALCOHOL DEHYDROGENASE (CYTOCHROME C)"/>
    <property type="match status" value="1"/>
</dbReference>
<evidence type="ECO:0000313" key="13">
    <source>
        <dbReference type="Proteomes" id="UP000232883"/>
    </source>
</evidence>
<evidence type="ECO:0000256" key="2">
    <source>
        <dbReference type="ARBA" id="ARBA00008156"/>
    </source>
</evidence>
<keyword evidence="6" id="KW-0560">Oxidoreductase</keyword>
<evidence type="ECO:0000256" key="6">
    <source>
        <dbReference type="ARBA" id="ARBA00023002"/>
    </source>
</evidence>
<dbReference type="PROSITE" id="PS51007">
    <property type="entry name" value="CYTC"/>
    <property type="match status" value="1"/>
</dbReference>
<dbReference type="RefSeq" id="WP_100990385.1">
    <property type="nucleotide sequence ID" value="NZ_CP025096.1"/>
</dbReference>
<dbReference type="Gene3D" id="2.140.10.10">
    <property type="entry name" value="Quinoprotein alcohol dehydrogenase-like superfamily"/>
    <property type="match status" value="2"/>
</dbReference>
<dbReference type="GO" id="GO:0046872">
    <property type="term" value="F:metal ion binding"/>
    <property type="evidence" value="ECO:0007669"/>
    <property type="project" value="UniProtKB-KW"/>
</dbReference>
<evidence type="ECO:0000259" key="11">
    <source>
        <dbReference type="PROSITE" id="PS51007"/>
    </source>
</evidence>
<keyword evidence="5 10" id="KW-0732">Signal</keyword>
<comment type="similarity">
    <text evidence="2">Belongs to the bacterial PQQ dehydrogenase family.</text>
</comment>
<dbReference type="SUPFAM" id="SSF50998">
    <property type="entry name" value="Quinoprotein alcohol dehydrogenase-like"/>
    <property type="match status" value="1"/>
</dbReference>
<comment type="cofactor">
    <cofactor evidence="1">
        <name>pyrroloquinoline quinone</name>
        <dbReference type="ChEBI" id="CHEBI:58442"/>
    </cofactor>
</comment>
<dbReference type="InterPro" id="IPR009056">
    <property type="entry name" value="Cyt_c-like_dom"/>
</dbReference>
<evidence type="ECO:0000256" key="1">
    <source>
        <dbReference type="ARBA" id="ARBA00001931"/>
    </source>
</evidence>
<evidence type="ECO:0000256" key="4">
    <source>
        <dbReference type="ARBA" id="ARBA00022723"/>
    </source>
</evidence>
<feature type="domain" description="Cytochrome c" evidence="11">
    <location>
        <begin position="494"/>
        <end position="580"/>
    </location>
</feature>
<dbReference type="SMART" id="SM00564">
    <property type="entry name" value="PQQ"/>
    <property type="match status" value="7"/>
</dbReference>
<dbReference type="CDD" id="cd10280">
    <property type="entry name" value="PQQ_mGDH"/>
    <property type="match status" value="1"/>
</dbReference>
<feature type="chain" id="PRO_5014966316" evidence="10">
    <location>
        <begin position="22"/>
        <end position="752"/>
    </location>
</feature>
<keyword evidence="4 8" id="KW-0479">Metal-binding</keyword>
<evidence type="ECO:0000313" key="12">
    <source>
        <dbReference type="EMBL" id="AUD04319.1"/>
    </source>
</evidence>
<dbReference type="GO" id="GO:0016020">
    <property type="term" value="C:membrane"/>
    <property type="evidence" value="ECO:0007669"/>
    <property type="project" value="InterPro"/>
</dbReference>
<dbReference type="PANTHER" id="PTHR32303:SF4">
    <property type="entry name" value="QUINOPROTEIN GLUCOSE DEHYDROGENASE"/>
    <property type="match status" value="1"/>
</dbReference>
<feature type="region of interest" description="Disordered" evidence="9">
    <location>
        <begin position="23"/>
        <end position="42"/>
    </location>
</feature>
<dbReference type="InterPro" id="IPR017511">
    <property type="entry name" value="PQQ_mDH"/>
</dbReference>
<dbReference type="AlphaFoldDB" id="A0A2K8Z3A9"/>
<dbReference type="KEGG" id="spir:CWM47_22245"/>
<dbReference type="Gene3D" id="1.10.760.10">
    <property type="entry name" value="Cytochrome c-like domain"/>
    <property type="match status" value="1"/>
</dbReference>
<accession>A0A2K8Z3A9</accession>
<dbReference type="InterPro" id="IPR011047">
    <property type="entry name" value="Quinoprotein_ADH-like_sf"/>
</dbReference>